<evidence type="ECO:0000256" key="1">
    <source>
        <dbReference type="ARBA" id="ARBA00004156"/>
    </source>
</evidence>
<evidence type="ECO:0000313" key="10">
    <source>
        <dbReference type="Proteomes" id="UP001295684"/>
    </source>
</evidence>
<evidence type="ECO:0000313" key="9">
    <source>
        <dbReference type="EMBL" id="CAI2364417.1"/>
    </source>
</evidence>
<dbReference type="InterPro" id="IPR006571">
    <property type="entry name" value="TLDc_dom"/>
</dbReference>
<dbReference type="PANTHER" id="PTHR23354">
    <property type="entry name" value="NUCLEOLAR PROTEIN 7/ESTROGEN RECEPTOR COACTIVATOR-RELATED"/>
    <property type="match status" value="1"/>
</dbReference>
<dbReference type="Gene3D" id="1.10.472.80">
    <property type="entry name" value="Ypt/Rab-GAP domain of gyp1p, domain 3"/>
    <property type="match status" value="1"/>
</dbReference>
<comment type="subcellular location">
    <subcellularLocation>
        <location evidence="1">Cytoplasmic vesicle membrane</location>
    </subcellularLocation>
    <subcellularLocation>
        <location evidence="2">Endomembrane system</location>
        <topology evidence="2">Peripheral membrane protein</topology>
    </subcellularLocation>
    <subcellularLocation>
        <location evidence="6">Synapse</location>
    </subcellularLocation>
</comment>
<dbReference type="GO" id="GO:0030659">
    <property type="term" value="C:cytoplasmic vesicle membrane"/>
    <property type="evidence" value="ECO:0007669"/>
    <property type="project" value="UniProtKB-SubCell"/>
</dbReference>
<evidence type="ECO:0000259" key="8">
    <source>
        <dbReference type="PROSITE" id="PS51886"/>
    </source>
</evidence>
<gene>
    <name evidence="9" type="ORF">ECRASSUSDP1_LOCUS5760</name>
</gene>
<comment type="caution">
    <text evidence="9">The sequence shown here is derived from an EMBL/GenBank/DDBJ whole genome shotgun (WGS) entry which is preliminary data.</text>
</comment>
<evidence type="ECO:0000256" key="4">
    <source>
        <dbReference type="ARBA" id="ARBA00023136"/>
    </source>
</evidence>
<dbReference type="AlphaFoldDB" id="A0AAD1UBW6"/>
<dbReference type="EMBL" id="CAMPGE010005567">
    <property type="protein sequence ID" value="CAI2364417.1"/>
    <property type="molecule type" value="Genomic_DNA"/>
</dbReference>
<dbReference type="GO" id="GO:0012505">
    <property type="term" value="C:endomembrane system"/>
    <property type="evidence" value="ECO:0007669"/>
    <property type="project" value="UniProtKB-SubCell"/>
</dbReference>
<dbReference type="SUPFAM" id="SSF47923">
    <property type="entry name" value="Ypt/Rab-GAP domain of gyp1p"/>
    <property type="match status" value="1"/>
</dbReference>
<sequence length="551" mass="64317">MGNKEIVPATHQEIDEYFKTEAFTISKSCNVDKLQTNISDLAMYVGGQKLLEELWSSKKATFGDILNKKEFCRRGVPDSIRRKLFLMHFDLEPLKCQVAYKAAYDGTNEEEIEILQEDKPSQPFLVNHCLNEAGERNLEIIVHLLHKQKFIEYSPILINTISILLIYLPVEEAYCVVQKMMEESSKLIGKSKSKKMMRWYFSFTKTDYFHTLSAFIMSYIATTKFKKRSILIHLQSIGYDLNELLDEMFKYFFQSYLKIDYVIDIFTFYYLEGIKVLFRFAYATLKVHKKRIKDIVDPTKFKDQFLKFAKDKTEWDYLHERAFKYKLTHNHYDITKTDEVILQEEREEYKIVSDFLPNVKECPSEILSLKQFYRLWMMLPEYCQIRVPDQIYSGNNDGFSLSTLYAKCNAYHKAMSVKFVFLIIKTVEGDIFGGFIDNVIYKSVTKFYGSSECFLFSFNEDKSSKIKKATSDPEESKDSKDSKEEEEKLEQICVGGMDYFAMGSGGDGPAIYLNESLQEGQTNCSDTFGNERLTSNKSHKFCVQNIEVILI</sequence>
<evidence type="ECO:0000256" key="5">
    <source>
        <dbReference type="ARBA" id="ARBA00023329"/>
    </source>
</evidence>
<evidence type="ECO:0000256" key="2">
    <source>
        <dbReference type="ARBA" id="ARBA00004184"/>
    </source>
</evidence>
<dbReference type="PANTHER" id="PTHR23354:SF122">
    <property type="entry name" value="GTPASE-ACTIVATING PROTEIN SKYWALKER"/>
    <property type="match status" value="1"/>
</dbReference>
<proteinExistence type="predicted"/>
<dbReference type="InterPro" id="IPR035969">
    <property type="entry name" value="Rab-GAP_TBC_sf"/>
</dbReference>
<name>A0AAD1UBW6_EUPCR</name>
<dbReference type="SMART" id="SM00584">
    <property type="entry name" value="TLDc"/>
    <property type="match status" value="1"/>
</dbReference>
<dbReference type="InterPro" id="IPR000195">
    <property type="entry name" value="Rab-GAP-TBC_dom"/>
</dbReference>
<keyword evidence="10" id="KW-1185">Reference proteome</keyword>
<evidence type="ECO:0000256" key="6">
    <source>
        <dbReference type="ARBA" id="ARBA00034103"/>
    </source>
</evidence>
<feature type="domain" description="TLDc" evidence="8">
    <location>
        <begin position="365"/>
        <end position="551"/>
    </location>
</feature>
<keyword evidence="3" id="KW-0770">Synapse</keyword>
<organism evidence="9 10">
    <name type="scientific">Euplotes crassus</name>
    <dbReference type="NCBI Taxonomy" id="5936"/>
    <lineage>
        <taxon>Eukaryota</taxon>
        <taxon>Sar</taxon>
        <taxon>Alveolata</taxon>
        <taxon>Ciliophora</taxon>
        <taxon>Intramacronucleata</taxon>
        <taxon>Spirotrichea</taxon>
        <taxon>Hypotrichia</taxon>
        <taxon>Euplotida</taxon>
        <taxon>Euplotidae</taxon>
        <taxon>Moneuplotes</taxon>
    </lineage>
</organism>
<dbReference type="PROSITE" id="PS51886">
    <property type="entry name" value="TLDC"/>
    <property type="match status" value="1"/>
</dbReference>
<dbReference type="Pfam" id="PF00566">
    <property type="entry name" value="RabGAP-TBC"/>
    <property type="match status" value="1"/>
</dbReference>
<protein>
    <recommendedName>
        <fullName evidence="8">TLDc domain-containing protein</fullName>
    </recommendedName>
</protein>
<evidence type="ECO:0000256" key="7">
    <source>
        <dbReference type="SAM" id="MobiDB-lite"/>
    </source>
</evidence>
<keyword evidence="5" id="KW-0968">Cytoplasmic vesicle</keyword>
<feature type="region of interest" description="Disordered" evidence="7">
    <location>
        <begin position="467"/>
        <end position="486"/>
    </location>
</feature>
<dbReference type="Proteomes" id="UP001295684">
    <property type="component" value="Unassembled WGS sequence"/>
</dbReference>
<reference evidence="9" key="1">
    <citation type="submission" date="2023-07" db="EMBL/GenBank/DDBJ databases">
        <authorList>
            <consortium name="AG Swart"/>
            <person name="Singh M."/>
            <person name="Singh A."/>
            <person name="Seah K."/>
            <person name="Emmerich C."/>
        </authorList>
    </citation>
    <scope>NUCLEOTIDE SEQUENCE</scope>
    <source>
        <strain evidence="9">DP1</strain>
    </source>
</reference>
<keyword evidence="4" id="KW-0472">Membrane</keyword>
<accession>A0AAD1UBW6</accession>
<dbReference type="Pfam" id="PF07534">
    <property type="entry name" value="TLD"/>
    <property type="match status" value="1"/>
</dbReference>
<evidence type="ECO:0000256" key="3">
    <source>
        <dbReference type="ARBA" id="ARBA00023018"/>
    </source>
</evidence>